<reference evidence="13 14" key="2">
    <citation type="submission" date="2020-05" db="EMBL/GenBank/DDBJ databases">
        <title>Draft genome sequence of Desulfovibrio sp. strainFSS-1.</title>
        <authorList>
            <person name="Shimoshige H."/>
            <person name="Kobayashi H."/>
            <person name="Maekawa T."/>
        </authorList>
    </citation>
    <scope>NUCLEOTIDE SEQUENCE [LARGE SCALE GENOMIC DNA]</scope>
    <source>
        <strain evidence="13 14">SIID29052-01</strain>
    </source>
</reference>
<dbReference type="PANTHER" id="PTHR11748:SF111">
    <property type="entry name" value="D-LACTATE DEHYDROGENASE, MITOCHONDRIAL-RELATED"/>
    <property type="match status" value="1"/>
</dbReference>
<evidence type="ECO:0000259" key="12">
    <source>
        <dbReference type="PROSITE" id="PS51387"/>
    </source>
</evidence>
<keyword evidence="14" id="KW-1185">Reference proteome</keyword>
<dbReference type="EMBL" id="BLTE01000018">
    <property type="protein sequence ID" value="GFK95546.1"/>
    <property type="molecule type" value="Genomic_DNA"/>
</dbReference>
<comment type="caution">
    <text evidence="13">The sequence shown here is derived from an EMBL/GenBank/DDBJ whole genome shotgun (WGS) entry which is preliminary data.</text>
</comment>
<dbReference type="GO" id="GO:0051536">
    <property type="term" value="F:iron-sulfur cluster binding"/>
    <property type="evidence" value="ECO:0007669"/>
    <property type="project" value="UniProtKB-KW"/>
</dbReference>
<keyword evidence="5" id="KW-0274">FAD</keyword>
<evidence type="ECO:0000256" key="3">
    <source>
        <dbReference type="ARBA" id="ARBA00022630"/>
    </source>
</evidence>
<feature type="domain" description="4Fe-4S ferredoxin-type" evidence="11">
    <location>
        <begin position="539"/>
        <end position="570"/>
    </location>
</feature>
<keyword evidence="8" id="KW-0408">Iron</keyword>
<evidence type="ECO:0000256" key="6">
    <source>
        <dbReference type="ARBA" id="ARBA00022946"/>
    </source>
</evidence>
<evidence type="ECO:0000256" key="5">
    <source>
        <dbReference type="ARBA" id="ARBA00022827"/>
    </source>
</evidence>
<dbReference type="GO" id="GO:0071949">
    <property type="term" value="F:FAD binding"/>
    <property type="evidence" value="ECO:0007669"/>
    <property type="project" value="InterPro"/>
</dbReference>
<dbReference type="InterPro" id="IPR017896">
    <property type="entry name" value="4Fe4S_Fe-S-bd"/>
</dbReference>
<dbReference type="GO" id="GO:0004458">
    <property type="term" value="F:D-lactate dehydrogenase (cytochrome) activity"/>
    <property type="evidence" value="ECO:0007669"/>
    <property type="project" value="UniProtKB-EC"/>
</dbReference>
<dbReference type="Pfam" id="PF02754">
    <property type="entry name" value="CCG"/>
    <property type="match status" value="1"/>
</dbReference>
<evidence type="ECO:0000313" key="13">
    <source>
        <dbReference type="EMBL" id="GFK95546.1"/>
    </source>
</evidence>
<dbReference type="GO" id="GO:0046872">
    <property type="term" value="F:metal ion binding"/>
    <property type="evidence" value="ECO:0007669"/>
    <property type="project" value="UniProtKB-KW"/>
</dbReference>
<sequence>MSQPSAAQSLPEAHGLYLESIRSFVPEERIVVNPFSNLAYGDDASFYRLTPKIVVKARSTEEVAGLLRAASACKVPVTFRTAGTSLSGQAVTDSVLIYLAGAWKGLQIRDDASHIRLEPGVIGAEANLKLAPFNRKIGPDPASINAAMIGGIAANNASGMCCGTSENSYKTVEAMKLLFVDGSFLDTADKASRSAFTASHPTLIRELEAIRDEIAADPELAERIRRKFKIKNTTGYGINSFVDFTDPIDILLHLMVGSEGTLAFIAEVTYRTVEEHPHKASAMVYCATMADACNATISLKKGPVSAVELMDRASLRSVEDKPGMPAFLKALPEEAAAILVETRAPDKAALLAQIEAVHGLLGVVTPLHPVTFMDKPDDFNRLWNIRKGLFPAVGAVRGAGTTVVIEDVVFPIEKLAVGAVELQGLMRRHGFPEGIIFGHALEGNLHFVFCPDFGSPVMVKAYQALMDEVAEMVVRRYDGSLKGEHGTGRNMAPFVEMEWGRQAYALMVRLKKAFDPESLLNPGVIINDNPRVHLENLKPMPPVDPIVDRCIECGFCEPVCPSRTLSSTPRQRIALQRHLSKLRRARDEEGAKSFEAHYAWFGEQTCAADGLCATVCPVSIDTGKFTKELRGRQAGPKARKMAAWLAGRYGAALRVVGLGLSGAHLAHRVLGGWLMEQLAVSLRELSGGRIPLWNRWMPRGLAPARREAVTRGKGLQVVYYPCCVTRTMGPALNDTDQRELHEAMLSLLRKGGYDVIYPEGLDDLCCGLTFESKGFKEQAAAKAEELAKALRRASRDGEIPILFDTSPCLYAMRARQFDGLTLMEPVEFIHDRLLDKLHITPQGGTVAVHVTCSSVKMGLSAKFRAVAQACSERVVIPQGIYCCGFAGDRGFNHPELNEAALADLPGQIPPDAMGGYSNSRTCEIGLSRAAGMSYQSIVYLVDRCSVAR</sequence>
<dbReference type="InterPro" id="IPR016167">
    <property type="entry name" value="FAD-bd_PCMH_sub1"/>
</dbReference>
<dbReference type="Gene3D" id="3.30.43.10">
    <property type="entry name" value="Uridine Diphospho-n-acetylenolpyruvylglucosamine Reductase, domain 2"/>
    <property type="match status" value="1"/>
</dbReference>
<dbReference type="InterPro" id="IPR016166">
    <property type="entry name" value="FAD-bd_PCMH"/>
</dbReference>
<evidence type="ECO:0000256" key="1">
    <source>
        <dbReference type="ARBA" id="ARBA00001974"/>
    </source>
</evidence>
<dbReference type="EC" id="1.1.2.4" evidence="10"/>
<dbReference type="InterPro" id="IPR016171">
    <property type="entry name" value="Vanillyl_alc_oxidase_C-sub2"/>
</dbReference>
<dbReference type="InterPro" id="IPR009051">
    <property type="entry name" value="Helical_ferredxn"/>
</dbReference>
<organism evidence="13 14">
    <name type="scientific">Fundidesulfovibrio magnetotacticus</name>
    <dbReference type="NCBI Taxonomy" id="2730080"/>
    <lineage>
        <taxon>Bacteria</taxon>
        <taxon>Pseudomonadati</taxon>
        <taxon>Thermodesulfobacteriota</taxon>
        <taxon>Desulfovibrionia</taxon>
        <taxon>Desulfovibrionales</taxon>
        <taxon>Desulfovibrionaceae</taxon>
        <taxon>Fundidesulfovibrio</taxon>
    </lineage>
</organism>
<dbReference type="Gene3D" id="3.30.465.10">
    <property type="match status" value="1"/>
</dbReference>
<dbReference type="InterPro" id="IPR016169">
    <property type="entry name" value="FAD-bd_PCMH_sub2"/>
</dbReference>
<evidence type="ECO:0000256" key="9">
    <source>
        <dbReference type="ARBA" id="ARBA00023014"/>
    </source>
</evidence>
<dbReference type="PROSITE" id="PS51387">
    <property type="entry name" value="FAD_PCMH"/>
    <property type="match status" value="1"/>
</dbReference>
<gene>
    <name evidence="13" type="ORF">NNJEOMEG_03413</name>
</gene>
<dbReference type="PROSITE" id="PS00198">
    <property type="entry name" value="4FE4S_FER_1"/>
    <property type="match status" value="1"/>
</dbReference>
<dbReference type="Gene3D" id="3.30.70.2740">
    <property type="match status" value="1"/>
</dbReference>
<evidence type="ECO:0000259" key="11">
    <source>
        <dbReference type="PROSITE" id="PS51379"/>
    </source>
</evidence>
<evidence type="ECO:0000256" key="8">
    <source>
        <dbReference type="ARBA" id="ARBA00023004"/>
    </source>
</evidence>
<keyword evidence="3" id="KW-0285">Flavoprotein</keyword>
<dbReference type="InterPro" id="IPR004017">
    <property type="entry name" value="Cys_rich_dom"/>
</dbReference>
<evidence type="ECO:0000313" key="14">
    <source>
        <dbReference type="Proteomes" id="UP000494245"/>
    </source>
</evidence>
<keyword evidence="6" id="KW-0809">Transit peptide</keyword>
<evidence type="ECO:0000256" key="2">
    <source>
        <dbReference type="ARBA" id="ARBA00008000"/>
    </source>
</evidence>
<dbReference type="Gene3D" id="1.10.45.10">
    <property type="entry name" value="Vanillyl-alcohol Oxidase, Chain A, domain 4"/>
    <property type="match status" value="1"/>
</dbReference>
<dbReference type="AlphaFoldDB" id="A0A6V8M0K6"/>
<comment type="similarity">
    <text evidence="2">Belongs to the FAD-binding oxidoreductase/transferase type 4 family.</text>
</comment>
<name>A0A6V8M0K6_9BACT</name>
<dbReference type="RefSeq" id="WP_173086645.1">
    <property type="nucleotide sequence ID" value="NZ_BLTE01000018.1"/>
</dbReference>
<proteinExistence type="inferred from homology"/>
<dbReference type="SUPFAM" id="SSF46548">
    <property type="entry name" value="alpha-helical ferredoxin"/>
    <property type="match status" value="1"/>
</dbReference>
<evidence type="ECO:0000256" key="4">
    <source>
        <dbReference type="ARBA" id="ARBA00022723"/>
    </source>
</evidence>
<dbReference type="InterPro" id="IPR017900">
    <property type="entry name" value="4Fe4S_Fe_S_CS"/>
</dbReference>
<dbReference type="GO" id="GO:0008720">
    <property type="term" value="F:D-lactate dehydrogenase (NAD+) activity"/>
    <property type="evidence" value="ECO:0007669"/>
    <property type="project" value="TreeGrafter"/>
</dbReference>
<dbReference type="Proteomes" id="UP000494245">
    <property type="component" value="Unassembled WGS sequence"/>
</dbReference>
<feature type="domain" description="FAD-binding PCMH-type" evidence="12">
    <location>
        <begin position="47"/>
        <end position="275"/>
    </location>
</feature>
<dbReference type="InterPro" id="IPR006094">
    <property type="entry name" value="Oxid_FAD_bind_N"/>
</dbReference>
<evidence type="ECO:0000256" key="7">
    <source>
        <dbReference type="ARBA" id="ARBA00023002"/>
    </source>
</evidence>
<dbReference type="Pfam" id="PF02913">
    <property type="entry name" value="FAD-oxidase_C"/>
    <property type="match status" value="1"/>
</dbReference>
<comment type="cofactor">
    <cofactor evidence="1">
        <name>FAD</name>
        <dbReference type="ChEBI" id="CHEBI:57692"/>
    </cofactor>
</comment>
<dbReference type="InterPro" id="IPR004113">
    <property type="entry name" value="FAD-bd_oxidored_4_C"/>
</dbReference>
<keyword evidence="9" id="KW-0411">Iron-sulfur</keyword>
<keyword evidence="7 13" id="KW-0560">Oxidoreductase</keyword>
<keyword evidence="4" id="KW-0479">Metal-binding</keyword>
<protein>
    <recommendedName>
        <fullName evidence="10">D-lactate dehydrogenase (cytochrome)</fullName>
        <ecNumber evidence="10">1.1.2.4</ecNumber>
    </recommendedName>
</protein>
<dbReference type="InterPro" id="IPR036318">
    <property type="entry name" value="FAD-bd_PCMH-like_sf"/>
</dbReference>
<reference evidence="13 14" key="1">
    <citation type="submission" date="2020-04" db="EMBL/GenBank/DDBJ databases">
        <authorList>
            <consortium name="Desulfovibrio sp. FSS-1 genome sequencing consortium"/>
            <person name="Shimoshige H."/>
            <person name="Kobayashi H."/>
            <person name="Maekawa T."/>
        </authorList>
    </citation>
    <scope>NUCLEOTIDE SEQUENCE [LARGE SCALE GENOMIC DNA]</scope>
    <source>
        <strain evidence="13 14">SIID29052-01</strain>
    </source>
</reference>
<dbReference type="PANTHER" id="PTHR11748">
    <property type="entry name" value="D-LACTATE DEHYDROGENASE"/>
    <property type="match status" value="1"/>
</dbReference>
<dbReference type="SUPFAM" id="SSF56176">
    <property type="entry name" value="FAD-binding/transporter-associated domain-like"/>
    <property type="match status" value="1"/>
</dbReference>
<dbReference type="PROSITE" id="PS51379">
    <property type="entry name" value="4FE4S_FER_2"/>
    <property type="match status" value="1"/>
</dbReference>
<dbReference type="Gene3D" id="1.10.1060.10">
    <property type="entry name" value="Alpha-helical ferredoxin"/>
    <property type="match status" value="1"/>
</dbReference>
<dbReference type="SUPFAM" id="SSF55103">
    <property type="entry name" value="FAD-linked oxidases, C-terminal domain"/>
    <property type="match status" value="1"/>
</dbReference>
<dbReference type="GO" id="GO:1903457">
    <property type="term" value="P:lactate catabolic process"/>
    <property type="evidence" value="ECO:0007669"/>
    <property type="project" value="TreeGrafter"/>
</dbReference>
<dbReference type="Pfam" id="PF01565">
    <property type="entry name" value="FAD_binding_4"/>
    <property type="match status" value="1"/>
</dbReference>
<accession>A0A6V8M0K6</accession>
<evidence type="ECO:0000256" key="10">
    <source>
        <dbReference type="ARBA" id="ARBA00038897"/>
    </source>
</evidence>
<dbReference type="InterPro" id="IPR016164">
    <property type="entry name" value="FAD-linked_Oxase-like_C"/>
</dbReference>
<dbReference type="Pfam" id="PF13183">
    <property type="entry name" value="Fer4_8"/>
    <property type="match status" value="1"/>
</dbReference>